<feature type="compositionally biased region" description="Basic residues" evidence="1">
    <location>
        <begin position="202"/>
        <end position="214"/>
    </location>
</feature>
<evidence type="ECO:0000313" key="3">
    <source>
        <dbReference type="Proteomes" id="UP001189429"/>
    </source>
</evidence>
<keyword evidence="3" id="KW-1185">Reference proteome</keyword>
<protein>
    <submittedName>
        <fullName evidence="2">Uncharacterized protein</fullName>
    </submittedName>
</protein>
<feature type="region of interest" description="Disordered" evidence="1">
    <location>
        <begin position="560"/>
        <end position="602"/>
    </location>
</feature>
<feature type="compositionally biased region" description="Basic and acidic residues" evidence="1">
    <location>
        <begin position="658"/>
        <end position="671"/>
    </location>
</feature>
<feature type="region of interest" description="Disordered" evidence="1">
    <location>
        <begin position="657"/>
        <end position="844"/>
    </location>
</feature>
<feature type="compositionally biased region" description="Low complexity" evidence="1">
    <location>
        <begin position="161"/>
        <end position="178"/>
    </location>
</feature>
<organism evidence="2 3">
    <name type="scientific">Prorocentrum cordatum</name>
    <dbReference type="NCBI Taxonomy" id="2364126"/>
    <lineage>
        <taxon>Eukaryota</taxon>
        <taxon>Sar</taxon>
        <taxon>Alveolata</taxon>
        <taxon>Dinophyceae</taxon>
        <taxon>Prorocentrales</taxon>
        <taxon>Prorocentraceae</taxon>
        <taxon>Prorocentrum</taxon>
    </lineage>
</organism>
<dbReference type="EMBL" id="CAUYUJ010022234">
    <property type="protein sequence ID" value="CAK0909646.1"/>
    <property type="molecule type" value="Genomic_DNA"/>
</dbReference>
<accession>A0ABN9YAA5</accession>
<feature type="region of interest" description="Disordered" evidence="1">
    <location>
        <begin position="148"/>
        <end position="230"/>
    </location>
</feature>
<feature type="compositionally biased region" description="Basic residues" evidence="1">
    <location>
        <begin position="781"/>
        <end position="792"/>
    </location>
</feature>
<gene>
    <name evidence="2" type="ORF">PCOR1329_LOCUS84004</name>
</gene>
<evidence type="ECO:0000313" key="2">
    <source>
        <dbReference type="EMBL" id="CAK0909646.1"/>
    </source>
</evidence>
<feature type="region of interest" description="Disordered" evidence="1">
    <location>
        <begin position="1"/>
        <end position="114"/>
    </location>
</feature>
<feature type="compositionally biased region" description="Basic and acidic residues" evidence="1">
    <location>
        <begin position="829"/>
        <end position="844"/>
    </location>
</feature>
<feature type="region of interest" description="Disordered" evidence="1">
    <location>
        <begin position="894"/>
        <end position="913"/>
    </location>
</feature>
<name>A0ABN9YAA5_9DINO</name>
<reference evidence="2" key="1">
    <citation type="submission" date="2023-10" db="EMBL/GenBank/DDBJ databases">
        <authorList>
            <person name="Chen Y."/>
            <person name="Shah S."/>
            <person name="Dougan E. K."/>
            <person name="Thang M."/>
            <person name="Chan C."/>
        </authorList>
    </citation>
    <scope>NUCLEOTIDE SEQUENCE [LARGE SCALE GENOMIC DNA]</scope>
</reference>
<proteinExistence type="predicted"/>
<feature type="compositionally biased region" description="Low complexity" evidence="1">
    <location>
        <begin position="40"/>
        <end position="51"/>
    </location>
</feature>
<feature type="compositionally biased region" description="Pro residues" evidence="1">
    <location>
        <begin position="52"/>
        <end position="61"/>
    </location>
</feature>
<sequence length="913" mass="94497">MAASCFGPATSRVTPHRGPGRPPGRLATSVRPEAQPTVGPAAEAASLAAAGPPAPAGPAAPEPSAADRPAAEAASVPASEAGPLAAAEAEPPAAAGPDSQTGQPTAQPAAGATRRLVVRIRARAAAPAAAAPEAAAAPAVLQRRLRVHAGAGPEGAERWGRGASSSSSSSGASPSWSPDGGGRGAAPRGAPRPERPGGAPRPARRRAPPRRRRTPERTEPRPKAKARARQGLCRAGVVAGAALLAWPGGGSPPLPEYRPPFSAGEALASEALYSETDSLPSPDGAGAARRARARASPGLLLQRASGRWGESRPRCSGDVGIRRFQRWRYMGLRIDSSETTQLRFVLRHACDIHASHFLAQLVDSAKTRRGVLHALRALGEAPNDSHAAPGPAAATAPHPVRRQLAERAGGQRGPGASCGSTAVAWGASGGVAPPDWPGTRNGGILGAPQQLRRRRISDLADASYRTSVAEASLAARAEAKRRREVEDEALAARAAQRVARLLAAASVVAPAQQAAAPVGGGGAAEWLCRARRSGVQLTEEEAVWVGALWEALARHVAEQAEVDEEAAPQEPGVGARRGATGPSAAGSVDRGREHGVSMEGEQLQEFRRQQEEFQRGLFESDDKAEDYERLKQQLAQEQLLRLQSEERLAELQRQQVRQAEDLRRAREHDMASPEVPAEGQAVPLHPRRSARHEAGAVSGPGARVHSVAEGGAPAQPPPQAEVGVVPPAGQPERRGRRAAPAQQARRRARQGRAPPSAGDAPRADAQPAPGAPLGGPGAPRLRGRPPGHRRQQKGAAKSHPTACPNPGQVHGASAAKSRASRRARQSAPSEDRATEEAKRDGRAAWRKCAEALQASEGTKDGQQAFVALRTEPACLPSGGEGELDALADAALEGAGAVAPKRQRSEAPPAAVAP</sequence>
<feature type="region of interest" description="Disordered" evidence="1">
    <location>
        <begin position="429"/>
        <end position="448"/>
    </location>
</feature>
<feature type="compositionally biased region" description="Low complexity" evidence="1">
    <location>
        <begin position="62"/>
        <end position="97"/>
    </location>
</feature>
<dbReference type="Proteomes" id="UP001189429">
    <property type="component" value="Unassembled WGS sequence"/>
</dbReference>
<comment type="caution">
    <text evidence="2">The sequence shown here is derived from an EMBL/GenBank/DDBJ whole genome shotgun (WGS) entry which is preliminary data.</text>
</comment>
<evidence type="ECO:0000256" key="1">
    <source>
        <dbReference type="SAM" id="MobiDB-lite"/>
    </source>
</evidence>